<feature type="compositionally biased region" description="Gly residues" evidence="1">
    <location>
        <begin position="1"/>
        <end position="14"/>
    </location>
</feature>
<dbReference type="Proteomes" id="UP000487117">
    <property type="component" value="Unassembled WGS sequence"/>
</dbReference>
<name>A0A7V8FHC6_STEMA</name>
<evidence type="ECO:0000256" key="1">
    <source>
        <dbReference type="SAM" id="MobiDB-lite"/>
    </source>
</evidence>
<sequence length="35" mass="3505">MAEGGRSSGGGGTSPLGNNDLHYGMEVASPVIDDR</sequence>
<evidence type="ECO:0000313" key="2">
    <source>
        <dbReference type="EMBL" id="KAF1015751.1"/>
    </source>
</evidence>
<reference evidence="3" key="1">
    <citation type="journal article" date="2020" name="MBio">
        <title>Horizontal gene transfer to a defensive symbiont with a reduced genome amongst a multipartite beetle microbiome.</title>
        <authorList>
            <person name="Waterworth S.C."/>
            <person name="Florez L.V."/>
            <person name="Rees E.R."/>
            <person name="Hertweck C."/>
            <person name="Kaltenpoth M."/>
            <person name="Kwan J.C."/>
        </authorList>
    </citation>
    <scope>NUCLEOTIDE SEQUENCE [LARGE SCALE GENOMIC DNA]</scope>
</reference>
<comment type="caution">
    <text evidence="2">The sequence shown here is derived from an EMBL/GenBank/DDBJ whole genome shotgun (WGS) entry which is preliminary data.</text>
</comment>
<accession>A0A7V8FHC6</accession>
<gene>
    <name evidence="2" type="ORF">GAK31_01228</name>
</gene>
<proteinExistence type="predicted"/>
<feature type="region of interest" description="Disordered" evidence="1">
    <location>
        <begin position="1"/>
        <end position="35"/>
    </location>
</feature>
<dbReference type="AlphaFoldDB" id="A0A7V8FHC6"/>
<protein>
    <submittedName>
        <fullName evidence="2">Uncharacterized protein</fullName>
    </submittedName>
</protein>
<evidence type="ECO:0000313" key="3">
    <source>
        <dbReference type="Proteomes" id="UP000487117"/>
    </source>
</evidence>
<dbReference type="EMBL" id="WNDS01000002">
    <property type="protein sequence ID" value="KAF1015751.1"/>
    <property type="molecule type" value="Genomic_DNA"/>
</dbReference>
<organism evidence="2 3">
    <name type="scientific">Stenotrophomonas maltophilia</name>
    <name type="common">Pseudomonas maltophilia</name>
    <name type="synonym">Xanthomonas maltophilia</name>
    <dbReference type="NCBI Taxonomy" id="40324"/>
    <lineage>
        <taxon>Bacteria</taxon>
        <taxon>Pseudomonadati</taxon>
        <taxon>Pseudomonadota</taxon>
        <taxon>Gammaproteobacteria</taxon>
        <taxon>Lysobacterales</taxon>
        <taxon>Lysobacteraceae</taxon>
        <taxon>Stenotrophomonas</taxon>
        <taxon>Stenotrophomonas maltophilia group</taxon>
    </lineage>
</organism>